<dbReference type="PROSITE" id="PS51987">
    <property type="entry name" value="GS_CATALYTIC"/>
    <property type="match status" value="1"/>
</dbReference>
<comment type="similarity">
    <text evidence="1 3 4">Belongs to the glutamine synthetase family.</text>
</comment>
<dbReference type="OrthoDB" id="9807095at2"/>
<dbReference type="GO" id="GO:0016020">
    <property type="term" value="C:membrane"/>
    <property type="evidence" value="ECO:0007669"/>
    <property type="project" value="TreeGrafter"/>
</dbReference>
<dbReference type="Pfam" id="PF00120">
    <property type="entry name" value="Gln-synt_C"/>
    <property type="match status" value="1"/>
</dbReference>
<evidence type="ECO:0000313" key="6">
    <source>
        <dbReference type="EMBL" id="SHJ02196.1"/>
    </source>
</evidence>
<dbReference type="GO" id="GO:0005737">
    <property type="term" value="C:cytoplasm"/>
    <property type="evidence" value="ECO:0007669"/>
    <property type="project" value="TreeGrafter"/>
</dbReference>
<dbReference type="AlphaFoldDB" id="A0A1M6FWZ2"/>
<dbReference type="Gene3D" id="3.30.590.10">
    <property type="entry name" value="Glutamine synthetase/guanido kinase, catalytic domain"/>
    <property type="match status" value="1"/>
</dbReference>
<dbReference type="EC" id="6.3.1.2" evidence="2"/>
<dbReference type="PANTHER" id="PTHR43407:SF1">
    <property type="entry name" value="LENGSIN"/>
    <property type="match status" value="1"/>
</dbReference>
<organism evidence="6 7">
    <name type="scientific">Geosporobacter subterraneus DSM 17957</name>
    <dbReference type="NCBI Taxonomy" id="1121919"/>
    <lineage>
        <taxon>Bacteria</taxon>
        <taxon>Bacillati</taxon>
        <taxon>Bacillota</taxon>
        <taxon>Clostridia</taxon>
        <taxon>Peptostreptococcales</taxon>
        <taxon>Thermotaleaceae</taxon>
        <taxon>Geosporobacter</taxon>
    </lineage>
</organism>
<evidence type="ECO:0000256" key="3">
    <source>
        <dbReference type="PROSITE-ProRule" id="PRU01331"/>
    </source>
</evidence>
<gene>
    <name evidence="6" type="ORF">SAMN02745975_01121</name>
</gene>
<dbReference type="EMBL" id="FQZV01000012">
    <property type="protein sequence ID" value="SHJ02196.1"/>
    <property type="molecule type" value="Genomic_DNA"/>
</dbReference>
<name>A0A1M6FWZ2_9FIRM</name>
<keyword evidence="7" id="KW-1185">Reference proteome</keyword>
<dbReference type="GO" id="GO:0006542">
    <property type="term" value="P:glutamine biosynthetic process"/>
    <property type="evidence" value="ECO:0007669"/>
    <property type="project" value="TreeGrafter"/>
</dbReference>
<proteinExistence type="inferred from homology"/>
<dbReference type="InterPro" id="IPR008146">
    <property type="entry name" value="Gln_synth_cat_dom"/>
</dbReference>
<dbReference type="SUPFAM" id="SSF55931">
    <property type="entry name" value="Glutamine synthetase/guanido kinase"/>
    <property type="match status" value="1"/>
</dbReference>
<dbReference type="GO" id="GO:0004356">
    <property type="term" value="F:glutamine synthetase activity"/>
    <property type="evidence" value="ECO:0007669"/>
    <property type="project" value="UniProtKB-EC"/>
</dbReference>
<protein>
    <recommendedName>
        <fullName evidence="2">glutamine synthetase</fullName>
        <ecNumber evidence="2">6.3.1.2</ecNumber>
    </recommendedName>
</protein>
<evidence type="ECO:0000259" key="5">
    <source>
        <dbReference type="PROSITE" id="PS51987"/>
    </source>
</evidence>
<evidence type="ECO:0000256" key="1">
    <source>
        <dbReference type="ARBA" id="ARBA00009897"/>
    </source>
</evidence>
<feature type="domain" description="GS catalytic" evidence="5">
    <location>
        <begin position="138"/>
        <end position="564"/>
    </location>
</feature>
<dbReference type="InterPro" id="IPR014746">
    <property type="entry name" value="Gln_synth/guanido_kin_cat_dom"/>
</dbReference>
<dbReference type="PANTHER" id="PTHR43407">
    <property type="entry name" value="GLUTAMINE SYNTHETASE"/>
    <property type="match status" value="1"/>
</dbReference>
<dbReference type="GO" id="GO:0019740">
    <property type="term" value="P:nitrogen utilization"/>
    <property type="evidence" value="ECO:0007669"/>
    <property type="project" value="TreeGrafter"/>
</dbReference>
<evidence type="ECO:0000256" key="4">
    <source>
        <dbReference type="RuleBase" id="RU000384"/>
    </source>
</evidence>
<dbReference type="RefSeq" id="WP_110940372.1">
    <property type="nucleotide sequence ID" value="NZ_FQZV01000012.1"/>
</dbReference>
<evidence type="ECO:0000313" key="7">
    <source>
        <dbReference type="Proteomes" id="UP000184536"/>
    </source>
</evidence>
<reference evidence="7" key="1">
    <citation type="submission" date="2016-11" db="EMBL/GenBank/DDBJ databases">
        <authorList>
            <person name="Varghese N."/>
            <person name="Submissions S."/>
        </authorList>
    </citation>
    <scope>NUCLEOTIDE SEQUENCE [LARGE SCALE GENOMIC DNA]</scope>
    <source>
        <strain evidence="7">DSM 17957</strain>
    </source>
</reference>
<dbReference type="SMART" id="SM01230">
    <property type="entry name" value="Gln-synt_C"/>
    <property type="match status" value="1"/>
</dbReference>
<dbReference type="STRING" id="1121919.SAMN02745975_01121"/>
<accession>A0A1M6FWZ2</accession>
<sequence>MLKDLLSSEKHKLLFLIPAPKHTPDEIAGILKQHPEIQFVSLVGVDLGGNDTDEKVPIELAIKDMQEFLTFGVQTDGSSVVLPEIASLNDARVDIIPDTSVNWFVDYNYENIDEKTGLPVGTLRIPSFLVHNNIRVDSRAILQRSVENFQTEIIKIIKDAPYVLETIGIDSVDDIAEVVLTSATELEFWVRSPEEKPEIEKLSTSQVLQEQYWKRTVGPVRTALEQSLVMLDAYGLEAEMGHKEVGGVKAKLSGNGQYDHVMEQLEIDWKYSTALQAADNELLARDVVKDTFIQHGLDVTFMAKPIEGVAGSGEHTHVGVAVKLKNGKFKNLFSPADMKEEFMSPIGWGALMGLLKNYEVVNPFVTSSNDALNRLKPGFEAPVCIVASVGHSVEIPSRNRTVLAGLVRDIDKPLATRFELRAPNPTSNTYLVLAAVYQAMLDGIKAALKSGKSAKELEADFSKKPGQSSFYLEADRAYRSEYDVFEHYTEDERNELFGKPPATVWENLLGLEHYPEKKAILSSNGVFTDAIINSFKVATQNQWTTELYKRIIPDNAEFVRMCKKLHGSESVTDLDVVTWEKINQLRNYLMKDSLSQKSLFTRIREGIDSGDFNTVSKLQQEMSSKMGELKSLYMVYKRNLFEIQ</sequence>
<dbReference type="Proteomes" id="UP000184536">
    <property type="component" value="Unassembled WGS sequence"/>
</dbReference>
<evidence type="ECO:0000256" key="2">
    <source>
        <dbReference type="ARBA" id="ARBA00012937"/>
    </source>
</evidence>